<dbReference type="PANTHER" id="PTHR30290">
    <property type="entry name" value="PERIPLASMIC BINDING COMPONENT OF ABC TRANSPORTER"/>
    <property type="match status" value="1"/>
</dbReference>
<evidence type="ECO:0000256" key="1">
    <source>
        <dbReference type="SAM" id="SignalP"/>
    </source>
</evidence>
<evidence type="ECO:0000313" key="4">
    <source>
        <dbReference type="Proteomes" id="UP001284601"/>
    </source>
</evidence>
<dbReference type="Gene3D" id="3.10.105.10">
    <property type="entry name" value="Dipeptide-binding Protein, Domain 3"/>
    <property type="match status" value="1"/>
</dbReference>
<sequence length="539" mass="56475">MHGRVTCGLLLSAATLALAACGSSDDGGGGAGGAGGATVSRGASEPVTVALPTDINTFNPITAGGSQADNTLFTALYDTLVRQSLDGSGRLEPQLATRWEVSRDARRFTFHIRDGVTCADGDALDAAAVAASLRYASDPRTPNGYASLIFGPRGVDSIAADDAAQTVTVTTKAPWASLLNGFAESAAAIVCPAGLEDTRALELRPSGSGPYALERSARGNEYVLRLRADAGRTLPQGIALDKMPQRLTYRVVANGTTTANLLMTDQIQAGSIATPDFRRVRDSGRFTEVTGVGLGADAMLYNESEGHPGADVNVRRALNALIDREEATTAYSVGLGKPITTLITPGMECYAEADGDVAPRHDPALAEQLLREAGYAKEGGAWVKDGKPLTLTLLGGAAQNSGPAFVQSVWKEFGIETRTVIGQPAQHDALHAGNFDAVVFELNSPTSAPELLVNQLSGPLEQSINFAHVRNAEFEAIVEPAAAATGEERCALWSRGQKALMENADANPIQANVIAWFGRGVSFEASFWYLDSKTLQVAG</sequence>
<feature type="domain" description="Solute-binding protein family 5" evidence="2">
    <location>
        <begin position="91"/>
        <end position="457"/>
    </location>
</feature>
<keyword evidence="4" id="KW-1185">Reference proteome</keyword>
<evidence type="ECO:0000313" key="3">
    <source>
        <dbReference type="EMBL" id="MDW5598426.1"/>
    </source>
</evidence>
<dbReference type="InterPro" id="IPR039424">
    <property type="entry name" value="SBP_5"/>
</dbReference>
<dbReference type="EMBL" id="JAWSTH010000141">
    <property type="protein sequence ID" value="MDW5598426.1"/>
    <property type="molecule type" value="Genomic_DNA"/>
</dbReference>
<dbReference type="CDD" id="cd00995">
    <property type="entry name" value="PBP2_NikA_DppA_OppA_like"/>
    <property type="match status" value="1"/>
</dbReference>
<dbReference type="InterPro" id="IPR000914">
    <property type="entry name" value="SBP_5_dom"/>
</dbReference>
<evidence type="ECO:0000259" key="2">
    <source>
        <dbReference type="Pfam" id="PF00496"/>
    </source>
</evidence>
<dbReference type="PIRSF" id="PIRSF002741">
    <property type="entry name" value="MppA"/>
    <property type="match status" value="1"/>
</dbReference>
<dbReference type="Pfam" id="PF00496">
    <property type="entry name" value="SBP_bac_5"/>
    <property type="match status" value="1"/>
</dbReference>
<feature type="signal peptide" evidence="1">
    <location>
        <begin position="1"/>
        <end position="19"/>
    </location>
</feature>
<reference evidence="3 4" key="2">
    <citation type="submission" date="2023-10" db="EMBL/GenBank/DDBJ databases">
        <authorList>
            <person name="Han X.F."/>
        </authorList>
    </citation>
    <scope>NUCLEOTIDE SEQUENCE [LARGE SCALE GENOMIC DNA]</scope>
    <source>
        <strain evidence="3 4">KCTC 39840</strain>
    </source>
</reference>
<name>A0ABU4HYM1_9ACTN</name>
<protein>
    <submittedName>
        <fullName evidence="3">ABC transporter substrate-binding protein</fullName>
    </submittedName>
</protein>
<organism evidence="3 4">
    <name type="scientific">Conexibacter stalactiti</name>
    <dbReference type="NCBI Taxonomy" id="1940611"/>
    <lineage>
        <taxon>Bacteria</taxon>
        <taxon>Bacillati</taxon>
        <taxon>Actinomycetota</taxon>
        <taxon>Thermoleophilia</taxon>
        <taxon>Solirubrobacterales</taxon>
        <taxon>Conexibacteraceae</taxon>
        <taxon>Conexibacter</taxon>
    </lineage>
</organism>
<accession>A0ABU4HYM1</accession>
<gene>
    <name evidence="3" type="ORF">R7226_28965</name>
</gene>
<feature type="chain" id="PRO_5046000709" evidence="1">
    <location>
        <begin position="20"/>
        <end position="539"/>
    </location>
</feature>
<comment type="caution">
    <text evidence="3">The sequence shown here is derived from an EMBL/GenBank/DDBJ whole genome shotgun (WGS) entry which is preliminary data.</text>
</comment>
<proteinExistence type="predicted"/>
<dbReference type="InterPro" id="IPR030678">
    <property type="entry name" value="Peptide/Ni-bd"/>
</dbReference>
<reference evidence="4" key="1">
    <citation type="submission" date="2023-07" db="EMBL/GenBank/DDBJ databases">
        <title>Conexibacter stalactiti sp. nov., isolated from stalactites in a lava cave and emended description of the genus Conexibacter.</title>
        <authorList>
            <person name="Lee S.D."/>
        </authorList>
    </citation>
    <scope>NUCLEOTIDE SEQUENCE [LARGE SCALE GENOMIC DNA]</scope>
    <source>
        <strain evidence="4">KCTC 39840</strain>
    </source>
</reference>
<dbReference type="Proteomes" id="UP001284601">
    <property type="component" value="Unassembled WGS sequence"/>
</dbReference>
<dbReference type="PROSITE" id="PS51257">
    <property type="entry name" value="PROKAR_LIPOPROTEIN"/>
    <property type="match status" value="1"/>
</dbReference>
<dbReference type="SUPFAM" id="SSF53850">
    <property type="entry name" value="Periplasmic binding protein-like II"/>
    <property type="match status" value="1"/>
</dbReference>
<keyword evidence="1" id="KW-0732">Signal</keyword>
<dbReference type="RefSeq" id="WP_318600955.1">
    <property type="nucleotide sequence ID" value="NZ_JAWSTH010000141.1"/>
</dbReference>
<dbReference type="Gene3D" id="3.40.190.10">
    <property type="entry name" value="Periplasmic binding protein-like II"/>
    <property type="match status" value="1"/>
</dbReference>